<keyword evidence="2" id="KW-1015">Disulfide bond</keyword>
<dbReference type="GO" id="GO:0016491">
    <property type="term" value="F:oxidoreductase activity"/>
    <property type="evidence" value="ECO:0007669"/>
    <property type="project" value="InterPro"/>
</dbReference>
<keyword evidence="7" id="KW-1185">Reference proteome</keyword>
<keyword evidence="1" id="KW-0479">Metal-binding</keyword>
<evidence type="ECO:0000313" key="7">
    <source>
        <dbReference type="Proteomes" id="UP000614601"/>
    </source>
</evidence>
<dbReference type="Proteomes" id="UP000783686">
    <property type="component" value="Unassembled WGS sequence"/>
</dbReference>
<sequence length="853" mass="95551">MKKNLQKWPTPSILTILVFLPTTFSIDCETAPTSTLKHICEQLSKWDEGARNNPPPEKTALPPGIDENLAGLEIPVHAQTAFDCMTVGCLCGYLGSTAENNEQSHYCRLQDGTHVRKSLRKEYRMLSDDERMRLHRAIKNVKQRQGPGSFDFFANVHRAFDKAGAAHSGPGFLPWHREYIKRFEIALRLTDPTVSLPYWDSSLDSRIPDAKDSILWSEKFFGDSDKNGYVISGDFSPWQTIQGTDKIRRNVGAEGHPFNDTEVKMLLNMNDIQDVLAFTAPTRNCPIRPNFYSLEYTHGNVHIFVGGDMYEQATSGNDPSFYFHHAFTDMIWELWRQQRQDRNSREIEYPLTQSSCSSSYHVSGADMYPFGPWKNIDGLSNKYTDDFYEYEPRPTCFTNRKDCGSDYLFCMTNLDQPVCATKIKVGGSCKGLREEDKPCYQGMCVADECIPDPDYLKPDLLPTSDSAPRMPKSAQQSETCYNTRECCDTWTAEGQCEQNKNYMREHCPASCGICTPVSYTLNDTCSNRHIKCGPWSASGECSKNPKYMNENCRKACNLCNIPKTCSMSTKSTTNVSATVPKEDSTTVLTSTLVPDNTETIVLSTLPSGPSVTTTVPEVVPESTATTTLSATLPQSTPIATVQKKPLDLPTETETERDILPSLPTEKPAILNPLLPESPPSTTVSTAPSWVSKCTSPGCNNENMCCQYWANQGECRKNPIYMMCWCRVSCGVCTPNDYSYGDCADYNPQCVDWSNNGECDKNPWMLENCRKSCGTCVNFKQLKEFCEANGGRQRINFTTGRNDNNNHHHGIQNIAPRSSWGGGYSGGTSGYGRPRVFDDGWGRWGRSADKHKVM</sequence>
<dbReference type="Pfam" id="PF00264">
    <property type="entry name" value="Tyrosinase"/>
    <property type="match status" value="1"/>
</dbReference>
<organism evidence="6 7">
    <name type="scientific">Bursaphelenchus okinawaensis</name>
    <dbReference type="NCBI Taxonomy" id="465554"/>
    <lineage>
        <taxon>Eukaryota</taxon>
        <taxon>Metazoa</taxon>
        <taxon>Ecdysozoa</taxon>
        <taxon>Nematoda</taxon>
        <taxon>Chromadorea</taxon>
        <taxon>Rhabditida</taxon>
        <taxon>Tylenchina</taxon>
        <taxon>Tylenchomorpha</taxon>
        <taxon>Aphelenchoidea</taxon>
        <taxon>Aphelenchoididae</taxon>
        <taxon>Bursaphelenchus</taxon>
    </lineage>
</organism>
<dbReference type="OrthoDB" id="6132182at2759"/>
<dbReference type="SUPFAM" id="SSF48056">
    <property type="entry name" value="Di-copper centre-containing domain"/>
    <property type="match status" value="1"/>
</dbReference>
<dbReference type="Proteomes" id="UP000614601">
    <property type="component" value="Unassembled WGS sequence"/>
</dbReference>
<gene>
    <name evidence="6" type="ORF">BOKJ2_LOCUS9579</name>
</gene>
<dbReference type="InterPro" id="IPR008922">
    <property type="entry name" value="Di-copper_centre_dom_sf"/>
</dbReference>
<evidence type="ECO:0000259" key="5">
    <source>
        <dbReference type="PROSITE" id="PS51670"/>
    </source>
</evidence>
<comment type="caution">
    <text evidence="6">The sequence shown here is derived from an EMBL/GenBank/DDBJ whole genome shotgun (WGS) entry which is preliminary data.</text>
</comment>
<comment type="caution">
    <text evidence="2">Lacks conserved residue(s) required for the propagation of feature annotation.</text>
</comment>
<evidence type="ECO:0000313" key="6">
    <source>
        <dbReference type="EMBL" id="CAD5221707.1"/>
    </source>
</evidence>
<dbReference type="EMBL" id="CAJFCW020000004">
    <property type="protein sequence ID" value="CAG9115338.1"/>
    <property type="molecule type" value="Genomic_DNA"/>
</dbReference>
<accession>A0A811L1W7</accession>
<dbReference type="Gene3D" id="1.10.1280.10">
    <property type="entry name" value="Di-copper center containing domain from catechol oxidase"/>
    <property type="match status" value="1"/>
</dbReference>
<evidence type="ECO:0000256" key="1">
    <source>
        <dbReference type="ARBA" id="ARBA00022723"/>
    </source>
</evidence>
<dbReference type="InterPro" id="IPR050316">
    <property type="entry name" value="Tyrosinase/Hemocyanin"/>
</dbReference>
<dbReference type="InterPro" id="IPR002227">
    <property type="entry name" value="Tyrosinase_Cu-bd"/>
</dbReference>
<dbReference type="PANTHER" id="PTHR11474">
    <property type="entry name" value="TYROSINASE FAMILY MEMBER"/>
    <property type="match status" value="1"/>
</dbReference>
<feature type="signal peptide" evidence="4">
    <location>
        <begin position="1"/>
        <end position="25"/>
    </location>
</feature>
<evidence type="ECO:0000256" key="2">
    <source>
        <dbReference type="PROSITE-ProRule" id="PRU01005"/>
    </source>
</evidence>
<feature type="chain" id="PRO_5036221222" description="ShKT domain-containing protein" evidence="4">
    <location>
        <begin position="26"/>
        <end position="853"/>
    </location>
</feature>
<feature type="domain" description="ShKT" evidence="5">
    <location>
        <begin position="742"/>
        <end position="775"/>
    </location>
</feature>
<dbReference type="SMART" id="SM00254">
    <property type="entry name" value="ShKT"/>
    <property type="match status" value="4"/>
</dbReference>
<evidence type="ECO:0000256" key="4">
    <source>
        <dbReference type="SAM" id="SignalP"/>
    </source>
</evidence>
<feature type="disulfide bond" evidence="2">
    <location>
        <begin position="525"/>
        <end position="559"/>
    </location>
</feature>
<feature type="domain" description="ShKT" evidence="5">
    <location>
        <begin position="480"/>
        <end position="514"/>
    </location>
</feature>
<dbReference type="PROSITE" id="PS51670">
    <property type="entry name" value="SHKT"/>
    <property type="match status" value="4"/>
</dbReference>
<feature type="region of interest" description="Disordered" evidence="3">
    <location>
        <begin position="798"/>
        <end position="819"/>
    </location>
</feature>
<reference evidence="6" key="1">
    <citation type="submission" date="2020-09" db="EMBL/GenBank/DDBJ databases">
        <authorList>
            <person name="Kikuchi T."/>
        </authorList>
    </citation>
    <scope>NUCLEOTIDE SEQUENCE</scope>
    <source>
        <strain evidence="6">SH1</strain>
    </source>
</reference>
<dbReference type="Pfam" id="PF01549">
    <property type="entry name" value="ShK"/>
    <property type="match status" value="4"/>
</dbReference>
<protein>
    <recommendedName>
        <fullName evidence="5">ShKT domain-containing protein</fullName>
    </recommendedName>
</protein>
<dbReference type="AlphaFoldDB" id="A0A811L1W7"/>
<dbReference type="PRINTS" id="PR00092">
    <property type="entry name" value="TYROSINASE"/>
</dbReference>
<feature type="domain" description="ShKT" evidence="5">
    <location>
        <begin position="525"/>
        <end position="559"/>
    </location>
</feature>
<evidence type="ECO:0000256" key="3">
    <source>
        <dbReference type="SAM" id="MobiDB-lite"/>
    </source>
</evidence>
<proteinExistence type="predicted"/>
<feature type="disulfide bond" evidence="2">
    <location>
        <begin position="480"/>
        <end position="514"/>
    </location>
</feature>
<dbReference type="EMBL" id="CAJFDH010000004">
    <property type="protein sequence ID" value="CAD5221707.1"/>
    <property type="molecule type" value="Genomic_DNA"/>
</dbReference>
<dbReference type="InterPro" id="IPR003582">
    <property type="entry name" value="ShKT_dom"/>
</dbReference>
<dbReference type="GO" id="GO:0046872">
    <property type="term" value="F:metal ion binding"/>
    <property type="evidence" value="ECO:0007669"/>
    <property type="project" value="UniProtKB-KW"/>
</dbReference>
<dbReference type="PROSITE" id="PS00498">
    <property type="entry name" value="TYROSINASE_2"/>
    <property type="match status" value="1"/>
</dbReference>
<feature type="domain" description="ShKT" evidence="5">
    <location>
        <begin position="698"/>
        <end position="732"/>
    </location>
</feature>
<dbReference type="PANTHER" id="PTHR11474:SF21">
    <property type="entry name" value="SHKT DOMAIN-CONTAINING PROTEIN"/>
    <property type="match status" value="1"/>
</dbReference>
<name>A0A811L1W7_9BILA</name>
<feature type="disulfide bond" evidence="2">
    <location>
        <begin position="698"/>
        <end position="732"/>
    </location>
</feature>
<keyword evidence="4" id="KW-0732">Signal</keyword>